<dbReference type="EMBL" id="BAABGR010000041">
    <property type="protein sequence ID" value="GAA4520765.1"/>
    <property type="molecule type" value="Genomic_DNA"/>
</dbReference>
<keyword evidence="2" id="KW-1185">Reference proteome</keyword>
<organism evidence="1 2">
    <name type="scientific">Sphingobacterium thermophilum</name>
    <dbReference type="NCBI Taxonomy" id="768534"/>
    <lineage>
        <taxon>Bacteria</taxon>
        <taxon>Pseudomonadati</taxon>
        <taxon>Bacteroidota</taxon>
        <taxon>Sphingobacteriia</taxon>
        <taxon>Sphingobacteriales</taxon>
        <taxon>Sphingobacteriaceae</taxon>
        <taxon>Sphingobacterium</taxon>
    </lineage>
</organism>
<evidence type="ECO:0008006" key="3">
    <source>
        <dbReference type="Google" id="ProtNLM"/>
    </source>
</evidence>
<sequence>MKNIEKYKNDLKLLIDKGDKLIISINYECYPDRIKEQIKEAFKEENKVKDFINKILPFNKEYQIWYSESLVLIKQLLPDRLNDFIRLYEKPKTRKIIEYGNYVMEDYLQTLTVKSGFGEKKVGPEAAINQFEQQLNILKSIERRFESTLFDIRQLVQADLFDSELDAAKELNKNKFTRGAGAIAGVVLEKHLGQVLINHNLKSNKKHSSISDFNDILKTAQVYDTPTWRKIQHLGDIRNLCDHNKTREPKQEEVDELITGVDAIIKTVY</sequence>
<evidence type="ECO:0000313" key="1">
    <source>
        <dbReference type="EMBL" id="GAA4520765.1"/>
    </source>
</evidence>
<evidence type="ECO:0000313" key="2">
    <source>
        <dbReference type="Proteomes" id="UP001500394"/>
    </source>
</evidence>
<protein>
    <recommendedName>
        <fullName evidence="3">DUF4145 domain-containing protein</fullName>
    </recommendedName>
</protein>
<dbReference type="Proteomes" id="UP001500394">
    <property type="component" value="Unassembled WGS sequence"/>
</dbReference>
<name>A0ABP8R864_9SPHI</name>
<proteinExistence type="predicted"/>
<gene>
    <name evidence="1" type="ORF">GCM10023173_25280</name>
</gene>
<accession>A0ABP8R864</accession>
<dbReference type="RefSeq" id="WP_345069015.1">
    <property type="nucleotide sequence ID" value="NZ_BAABGR010000041.1"/>
</dbReference>
<reference evidence="2" key="1">
    <citation type="journal article" date="2019" name="Int. J. Syst. Evol. Microbiol.">
        <title>The Global Catalogue of Microorganisms (GCM) 10K type strain sequencing project: providing services to taxonomists for standard genome sequencing and annotation.</title>
        <authorList>
            <consortium name="The Broad Institute Genomics Platform"/>
            <consortium name="The Broad Institute Genome Sequencing Center for Infectious Disease"/>
            <person name="Wu L."/>
            <person name="Ma J."/>
        </authorList>
    </citation>
    <scope>NUCLEOTIDE SEQUENCE [LARGE SCALE GENOMIC DNA]</scope>
    <source>
        <strain evidence="2">JCM 17858</strain>
    </source>
</reference>
<comment type="caution">
    <text evidence="1">The sequence shown here is derived from an EMBL/GenBank/DDBJ whole genome shotgun (WGS) entry which is preliminary data.</text>
</comment>